<gene>
    <name evidence="1" type="ORF">RISW2_17030</name>
</gene>
<sequence length="67" mass="7229">MAGNQCGDQVVQMAGFVWHPFETLSARRGQHECRQLRKAGSLTSAIHESLPAAVSVASVEFELTCAI</sequence>
<proteinExistence type="predicted"/>
<dbReference type="EMBL" id="JAME01000044">
    <property type="protein sequence ID" value="ETX27004.1"/>
    <property type="molecule type" value="Genomic_DNA"/>
</dbReference>
<reference evidence="1 2" key="1">
    <citation type="submission" date="2014-01" db="EMBL/GenBank/DDBJ databases">
        <title>Roseivivax isoporae LMG 25204 Genome Sequencing.</title>
        <authorList>
            <person name="Lai Q."/>
            <person name="Li G."/>
            <person name="Shao Z."/>
        </authorList>
    </citation>
    <scope>NUCLEOTIDE SEQUENCE [LARGE SCALE GENOMIC DNA]</scope>
    <source>
        <strain evidence="1 2">LMG 25204</strain>
    </source>
</reference>
<name>X7F4N7_9RHOB</name>
<dbReference type="Proteomes" id="UP000023430">
    <property type="component" value="Unassembled WGS sequence"/>
</dbReference>
<keyword evidence="2" id="KW-1185">Reference proteome</keyword>
<protein>
    <submittedName>
        <fullName evidence="1">Uncharacterized protein</fullName>
    </submittedName>
</protein>
<evidence type="ECO:0000313" key="2">
    <source>
        <dbReference type="Proteomes" id="UP000023430"/>
    </source>
</evidence>
<accession>X7F4N7</accession>
<comment type="caution">
    <text evidence="1">The sequence shown here is derived from an EMBL/GenBank/DDBJ whole genome shotgun (WGS) entry which is preliminary data.</text>
</comment>
<dbReference type="AlphaFoldDB" id="X7F4N7"/>
<organism evidence="1 2">
    <name type="scientific">Roseivivax isoporae LMG 25204</name>
    <dbReference type="NCBI Taxonomy" id="1449351"/>
    <lineage>
        <taxon>Bacteria</taxon>
        <taxon>Pseudomonadati</taxon>
        <taxon>Pseudomonadota</taxon>
        <taxon>Alphaproteobacteria</taxon>
        <taxon>Rhodobacterales</taxon>
        <taxon>Roseobacteraceae</taxon>
        <taxon>Roseivivax</taxon>
    </lineage>
</organism>
<evidence type="ECO:0000313" key="1">
    <source>
        <dbReference type="EMBL" id="ETX27004.1"/>
    </source>
</evidence>